<keyword evidence="6" id="KW-0206">Cytoskeleton</keyword>
<dbReference type="GO" id="GO:0005509">
    <property type="term" value="F:calcium ion binding"/>
    <property type="evidence" value="ECO:0007669"/>
    <property type="project" value="InterPro"/>
</dbReference>
<comment type="subcellular location">
    <subcellularLocation>
        <location evidence="1">Cytoplasm</location>
        <location evidence="1">Cytoskeleton</location>
        <location evidence="1">Flagellum axoneme</location>
    </subcellularLocation>
</comment>
<dbReference type="PROSITE" id="PS50222">
    <property type="entry name" value="EF_HAND_2"/>
    <property type="match status" value="1"/>
</dbReference>
<feature type="compositionally biased region" description="Basic and acidic residues" evidence="8">
    <location>
        <begin position="378"/>
        <end position="394"/>
    </location>
</feature>
<accession>A0A8T2JCG3</accession>
<reference evidence="10" key="1">
    <citation type="thesis" date="2020" institute="ProQuest LLC" country="789 East Eisenhower Parkway, Ann Arbor, MI, USA">
        <title>Comparative Genomics and Chromosome Evolution.</title>
        <authorList>
            <person name="Mudd A.B."/>
        </authorList>
    </citation>
    <scope>NUCLEOTIDE SEQUENCE</scope>
    <source>
        <strain evidence="10">Female2</strain>
        <tissue evidence="10">Blood</tissue>
    </source>
</reference>
<sequence>TSTPPVVQRFLNTRCPNPGVRTVFYGKANDPHFENDMTHGVITRPSLSAGALINLPPKTFFQQRLNDRKESIYISHQQHPLGKQSDQRRSLPATVDLVHNTFGCKSAGGESATSTVNPPKSFKEVEEESQRGHQLYLVSHNDYNVGEQRVRNYDCGTYRKDNRFGTETPHFNDGRHVARTLQWLSEIKMKEQANIVSKRVDDFKERLQHQLGKVHDPIAETMNIPPDYTFGISTHHHKHGVRDALDFTTSKDFLRGKDKQRTIQAAVHQHLKKTKYENFGLLSEAFRYYDKKNVGKITEEELKRVCFQFGLDLDADLFEFIFEYCEKDKDDMINYSDFIKFVNWKDKMTTKDLEEKLPVQGKIHKDWSSNNALQRRQGKTDESSEQKQHDEEVTKKTLKTLSKVSNEALDQYRTTSSRMSAVVGGPGSFYHQPRGLPSIRTDIAPPRIRKLFDTKNYGNESNVFGLICPSIYSNNMIFEEDLLKPRPKEEWLGTFTQILGNIDFPSPVLLPSAPGEKHDQLRLDAEENRKYLNRS</sequence>
<evidence type="ECO:0000313" key="10">
    <source>
        <dbReference type="EMBL" id="KAG8442935.1"/>
    </source>
</evidence>
<keyword evidence="5" id="KW-0969">Cilium</keyword>
<evidence type="ECO:0000259" key="9">
    <source>
        <dbReference type="PROSITE" id="PS50222"/>
    </source>
</evidence>
<dbReference type="PANTHER" id="PTHR12086:SF12">
    <property type="entry name" value="EF-HAND DOMAIN-CONTAINING FAMILY MEMBER B"/>
    <property type="match status" value="1"/>
</dbReference>
<dbReference type="PANTHER" id="PTHR12086">
    <property type="entry name" value="EF-HAND DOMAIN C-TERMINAL CONTAINING PROTEIN"/>
    <property type="match status" value="1"/>
</dbReference>
<dbReference type="Proteomes" id="UP000812440">
    <property type="component" value="Chromosome 6"/>
</dbReference>
<keyword evidence="11" id="KW-1185">Reference proteome</keyword>
<evidence type="ECO:0000256" key="6">
    <source>
        <dbReference type="ARBA" id="ARBA00023212"/>
    </source>
</evidence>
<evidence type="ECO:0000256" key="3">
    <source>
        <dbReference type="ARBA" id="ARBA00022737"/>
    </source>
</evidence>
<dbReference type="InterPro" id="IPR002048">
    <property type="entry name" value="EF_hand_dom"/>
</dbReference>
<feature type="region of interest" description="Disordered" evidence="8">
    <location>
        <begin position="513"/>
        <end position="535"/>
    </location>
</feature>
<evidence type="ECO:0000256" key="4">
    <source>
        <dbReference type="ARBA" id="ARBA00022846"/>
    </source>
</evidence>
<dbReference type="InterPro" id="IPR011992">
    <property type="entry name" value="EF-hand-dom_pair"/>
</dbReference>
<gene>
    <name evidence="10" type="ORF">GDO86_011665</name>
</gene>
<evidence type="ECO:0000256" key="2">
    <source>
        <dbReference type="ARBA" id="ARBA00022490"/>
    </source>
</evidence>
<keyword evidence="7" id="KW-0966">Cell projection</keyword>
<feature type="region of interest" description="Disordered" evidence="8">
    <location>
        <begin position="368"/>
        <end position="394"/>
    </location>
</feature>
<keyword evidence="2" id="KW-0963">Cytoplasm</keyword>
<keyword evidence="4" id="KW-0282">Flagellum</keyword>
<dbReference type="CDD" id="cd00051">
    <property type="entry name" value="EFh"/>
    <property type="match status" value="1"/>
</dbReference>
<dbReference type="SUPFAM" id="SSF47473">
    <property type="entry name" value="EF-hand"/>
    <property type="match status" value="1"/>
</dbReference>
<evidence type="ECO:0000256" key="8">
    <source>
        <dbReference type="SAM" id="MobiDB-lite"/>
    </source>
</evidence>
<feature type="compositionally biased region" description="Basic and acidic residues" evidence="8">
    <location>
        <begin position="515"/>
        <end position="535"/>
    </location>
</feature>
<evidence type="ECO:0000256" key="7">
    <source>
        <dbReference type="ARBA" id="ARBA00023273"/>
    </source>
</evidence>
<evidence type="ECO:0000313" key="11">
    <source>
        <dbReference type="Proteomes" id="UP000812440"/>
    </source>
</evidence>
<dbReference type="Gene3D" id="1.10.238.10">
    <property type="entry name" value="EF-hand"/>
    <property type="match status" value="1"/>
</dbReference>
<feature type="domain" description="EF-hand" evidence="9">
    <location>
        <begin position="277"/>
        <end position="312"/>
    </location>
</feature>
<organism evidence="10 11">
    <name type="scientific">Hymenochirus boettgeri</name>
    <name type="common">Congo dwarf clawed frog</name>
    <dbReference type="NCBI Taxonomy" id="247094"/>
    <lineage>
        <taxon>Eukaryota</taxon>
        <taxon>Metazoa</taxon>
        <taxon>Chordata</taxon>
        <taxon>Craniata</taxon>
        <taxon>Vertebrata</taxon>
        <taxon>Euteleostomi</taxon>
        <taxon>Amphibia</taxon>
        <taxon>Batrachia</taxon>
        <taxon>Anura</taxon>
        <taxon>Pipoidea</taxon>
        <taxon>Pipidae</taxon>
        <taxon>Pipinae</taxon>
        <taxon>Hymenochirus</taxon>
    </lineage>
</organism>
<dbReference type="Pfam" id="PF13499">
    <property type="entry name" value="EF-hand_7"/>
    <property type="match status" value="1"/>
</dbReference>
<evidence type="ECO:0000256" key="5">
    <source>
        <dbReference type="ARBA" id="ARBA00023069"/>
    </source>
</evidence>
<feature type="non-terminal residue" evidence="10">
    <location>
        <position position="535"/>
    </location>
</feature>
<evidence type="ECO:0000256" key="1">
    <source>
        <dbReference type="ARBA" id="ARBA00004611"/>
    </source>
</evidence>
<dbReference type="EMBL" id="JAACNH010000005">
    <property type="protein sequence ID" value="KAG8442935.1"/>
    <property type="molecule type" value="Genomic_DNA"/>
</dbReference>
<name>A0A8T2JCG3_9PIPI</name>
<dbReference type="OrthoDB" id="2096280at2759"/>
<keyword evidence="3" id="KW-0677">Repeat</keyword>
<dbReference type="InterPro" id="IPR040193">
    <property type="entry name" value="EFHC1/EFHC2/EFHB"/>
</dbReference>
<comment type="caution">
    <text evidence="10">The sequence shown here is derived from an EMBL/GenBank/DDBJ whole genome shotgun (WGS) entry which is preliminary data.</text>
</comment>
<dbReference type="AlphaFoldDB" id="A0A8T2JCG3"/>
<protein>
    <recommendedName>
        <fullName evidence="9">EF-hand domain-containing protein</fullName>
    </recommendedName>
</protein>
<proteinExistence type="predicted"/>